<dbReference type="PANTHER" id="PTHR21344:SF1">
    <property type="entry name" value="RAL GTPASE-ACTIVATING PROTEIN SUBUNIT BETA"/>
    <property type="match status" value="1"/>
</dbReference>
<accession>A0AAV7KDM9</accession>
<keyword evidence="4" id="KW-1185">Reference proteome</keyword>
<organism evidence="3 4">
    <name type="scientific">Oopsacas minuta</name>
    <dbReference type="NCBI Taxonomy" id="111878"/>
    <lineage>
        <taxon>Eukaryota</taxon>
        <taxon>Metazoa</taxon>
        <taxon>Porifera</taxon>
        <taxon>Hexactinellida</taxon>
        <taxon>Hexasterophora</taxon>
        <taxon>Lyssacinosida</taxon>
        <taxon>Leucopsacidae</taxon>
        <taxon>Oopsacas</taxon>
    </lineage>
</organism>
<evidence type="ECO:0000256" key="1">
    <source>
        <dbReference type="SAM" id="MobiDB-lite"/>
    </source>
</evidence>
<evidence type="ECO:0000313" key="4">
    <source>
        <dbReference type="Proteomes" id="UP001165289"/>
    </source>
</evidence>
<feature type="compositionally biased region" description="Low complexity" evidence="1">
    <location>
        <begin position="1329"/>
        <end position="1339"/>
    </location>
</feature>
<feature type="compositionally biased region" description="Polar residues" evidence="1">
    <location>
        <begin position="1276"/>
        <end position="1300"/>
    </location>
</feature>
<reference evidence="3 4" key="1">
    <citation type="journal article" date="2023" name="BMC Biol.">
        <title>The compact genome of the sponge Oopsacas minuta (Hexactinellida) is lacking key metazoan core genes.</title>
        <authorList>
            <person name="Santini S."/>
            <person name="Schenkelaars Q."/>
            <person name="Jourda C."/>
            <person name="Duchesne M."/>
            <person name="Belahbib H."/>
            <person name="Rocher C."/>
            <person name="Selva M."/>
            <person name="Riesgo A."/>
            <person name="Vervoort M."/>
            <person name="Leys S.P."/>
            <person name="Kodjabachian L."/>
            <person name="Le Bivic A."/>
            <person name="Borchiellini C."/>
            <person name="Claverie J.M."/>
            <person name="Renard E."/>
        </authorList>
    </citation>
    <scope>NUCLEOTIDE SEQUENCE [LARGE SCALE GENOMIC DNA]</scope>
    <source>
        <strain evidence="3">SPO-2</strain>
    </source>
</reference>
<gene>
    <name evidence="3" type="ORF">LOD99_14984</name>
</gene>
<dbReference type="Pfam" id="PF20412">
    <property type="entry name" value="RALGAPB_N"/>
    <property type="match status" value="1"/>
</dbReference>
<feature type="region of interest" description="Disordered" evidence="1">
    <location>
        <begin position="410"/>
        <end position="434"/>
    </location>
</feature>
<dbReference type="GO" id="GO:0005096">
    <property type="term" value="F:GTPase activator activity"/>
    <property type="evidence" value="ECO:0007669"/>
    <property type="project" value="InterPro"/>
</dbReference>
<dbReference type="InterPro" id="IPR039930">
    <property type="entry name" value="RALGAPB"/>
</dbReference>
<evidence type="ECO:0000259" key="2">
    <source>
        <dbReference type="Pfam" id="PF20412"/>
    </source>
</evidence>
<feature type="compositionally biased region" description="Polar residues" evidence="1">
    <location>
        <begin position="411"/>
        <end position="434"/>
    </location>
</feature>
<dbReference type="InterPro" id="IPR035974">
    <property type="entry name" value="Rap/Ran-GAP_sf"/>
</dbReference>
<proteinExistence type="predicted"/>
<feature type="region of interest" description="Disordered" evidence="1">
    <location>
        <begin position="1276"/>
        <end position="1348"/>
    </location>
</feature>
<evidence type="ECO:0000313" key="3">
    <source>
        <dbReference type="EMBL" id="KAI6659313.1"/>
    </source>
</evidence>
<comment type="caution">
    <text evidence="3">The sequence shown here is derived from an EMBL/GenBank/DDBJ whole genome shotgun (WGS) entry which is preliminary data.</text>
</comment>
<name>A0AAV7KDM9_9METZ</name>
<dbReference type="GO" id="GO:0051056">
    <property type="term" value="P:regulation of small GTPase mediated signal transduction"/>
    <property type="evidence" value="ECO:0007669"/>
    <property type="project" value="InterPro"/>
</dbReference>
<sequence length="1563" mass="177229">MATTGMYAGWSPAPSLEEHLPIEKVEAIGILPPEDICSFIGNISRSLGNPLQVEQMYATETGLRWILQVMSHSLLLPMQYKSTIFESLTIYRHWLSTLSGERIAEIDRLSLPVPVLTRPEKFAKIALCHLPNLFILKEYPSENSEMEIFDHMKLCQLALRSIHCVGTGTGGDVLSQSAWTTLLTSLIEIGDKFLPLPSKYKDLASNICAEFIRILFDLWVRSCAHHFPSPPLWSRLKQSCMNWRHRTPVITQWDKMVNALTKGIVLEIYTQNQETVQDSPTGRPISGIEWRETEFRSADFYLEKEPLYQCWYRFLHTIGNVVELSYPDVILRQFDNEATELAEEHKPDLTNLPTIFWIALHSIDQQVDLFLSSTSPKEQVLFQKDSTAGQPVISITPAANRPKALRGAASLPSSTKNIKASSLSSQSTQNINATPTPRFLSPTLLSQTLSTAQLQAKASITCMLPVTMRTSANTLLHIFGAWLFEACVWKYNDCLAVFTSASTHVDVRITPSQIAMKVFESQSQCSKRFEAGRAEAFSALCKIFCRQPCKTTIRPEYLSRFYASMIRGLSFQPYICTGEVVSKILEEGSDLFRIDLQVSSILLPHFLGMLETILPLEKPPFACKLTPKIIATLRGRAINILSSIICFPLHFQHLQITDLSRFVTQGKRYQNEIDPQTHMTYLSLRDRITKLVFDAILKENDAINICTLLSILQVVLNDSSSYDNSLARKRNSNLKEDFQDDQSTYRITFSTKQTYNVFVESCHFAEKILQEWNFRIGNLDVVLAAFELLKCVARIRIEDIDTRTRSEVLICIHEFILPPPSEDGFEKPQYKHQTRDRHTQLVAAFNTAQQWLLAYPALLKEDVCLRKMMEIIEIGLSGFPSRQSNVDESKTIFKEDKVRGYPSTRVLEAAEALLTTAVELVNSFPSPSGPETSCSLLDEASILECLTPEMKKISKFRYYVLNNSIIIGLLSGPLAKQEEDTAQISTALPTVTMLLRCVTGKHVWTFQMRHFPRGKTVDPTLLKSAERPPLGEQPQIKLPVDTTPWPDFDTPEESVAAEHSIPTVHDILEGGSLREENKEFLEFVDRQREMERELEALALERKIHQLYPNPNLISEPEQPKTDFQAERLLLNSLGLLQAGHLAELDSSKEGFKRALQVLDNMPVRNSNTVFLLYVQSGRTSLMEVVDYKPQAMRNNQHYYSFLQSLGWPRDPTTHVGFRGKVPQDKSFITPKLSPERHFLYYTDQMTEIAFVFPEPLETLGSSGSLMSSDSYESLNISDIPSSYPQSSRTPPENISINTDLGSLPHSDRDSGKVKTPRRDTYSIDKEDSTSNNSSITTPNYEIPKLNLPMQRQPTPNLTQEMMTSGGEASIYPSLSGHFKVTGVASESELIAVKSTSRKRQKQHCGTIVVWLECFEDHVNFPLQQIIELFVLDTYLTPGGKRRLNTSQNSYDRLTNTPPVIFIYRLQNGLFRIHRPGPLFPTSPATTSFNPMPAGPLLNGFTCGPRDLARLVRETTLNICWEHRLSGDEYSPPEFLRRRRIEDIVQIYKLLHDTQSKLITRLFM</sequence>
<dbReference type="InterPro" id="IPR046859">
    <property type="entry name" value="RGPA/RALGAPB_N"/>
</dbReference>
<dbReference type="Proteomes" id="UP001165289">
    <property type="component" value="Unassembled WGS sequence"/>
</dbReference>
<feature type="domain" description="Ral GTPase-activating protein subunit alpha/beta N-terminal" evidence="2">
    <location>
        <begin position="149"/>
        <end position="269"/>
    </location>
</feature>
<feature type="compositionally biased region" description="Basic and acidic residues" evidence="1">
    <location>
        <begin position="1305"/>
        <end position="1328"/>
    </location>
</feature>
<dbReference type="PANTHER" id="PTHR21344">
    <property type="entry name" value="RAL GTPASE-ACTIVATING PROTEIN SUBUNIT BETA"/>
    <property type="match status" value="1"/>
</dbReference>
<dbReference type="EMBL" id="JAKMXF010000066">
    <property type="protein sequence ID" value="KAI6659313.1"/>
    <property type="molecule type" value="Genomic_DNA"/>
</dbReference>
<protein>
    <submittedName>
        <fullName evidence="3">Ral GTPase-activating protein subunit beta isoform X8</fullName>
    </submittedName>
</protein>
<dbReference type="SUPFAM" id="SSF111347">
    <property type="entry name" value="Rap/Ran-GAP"/>
    <property type="match status" value="1"/>
</dbReference>